<dbReference type="EMBL" id="KN847540">
    <property type="protein sequence ID" value="KIW04507.1"/>
    <property type="molecule type" value="Genomic_DNA"/>
</dbReference>
<dbReference type="RefSeq" id="XP_016214376.1">
    <property type="nucleotide sequence ID" value="XM_016357584.1"/>
</dbReference>
<gene>
    <name evidence="2" type="ORF">PV09_04263</name>
</gene>
<accession>A0A0D1YV56</accession>
<protein>
    <submittedName>
        <fullName evidence="2">Uncharacterized protein</fullName>
    </submittedName>
</protein>
<evidence type="ECO:0000256" key="1">
    <source>
        <dbReference type="SAM" id="MobiDB-lite"/>
    </source>
</evidence>
<organism evidence="2 3">
    <name type="scientific">Verruconis gallopava</name>
    <dbReference type="NCBI Taxonomy" id="253628"/>
    <lineage>
        <taxon>Eukaryota</taxon>
        <taxon>Fungi</taxon>
        <taxon>Dikarya</taxon>
        <taxon>Ascomycota</taxon>
        <taxon>Pezizomycotina</taxon>
        <taxon>Dothideomycetes</taxon>
        <taxon>Pleosporomycetidae</taxon>
        <taxon>Venturiales</taxon>
        <taxon>Sympoventuriaceae</taxon>
        <taxon>Verruconis</taxon>
    </lineage>
</organism>
<keyword evidence="3" id="KW-1185">Reference proteome</keyword>
<dbReference type="InParanoid" id="A0A0D1YV56"/>
<reference evidence="2 3" key="1">
    <citation type="submission" date="2015-01" db="EMBL/GenBank/DDBJ databases">
        <title>The Genome Sequence of Ochroconis gallopava CBS43764.</title>
        <authorList>
            <consortium name="The Broad Institute Genomics Platform"/>
            <person name="Cuomo C."/>
            <person name="de Hoog S."/>
            <person name="Gorbushina A."/>
            <person name="Stielow B."/>
            <person name="Teixiera M."/>
            <person name="Abouelleil A."/>
            <person name="Chapman S.B."/>
            <person name="Priest M."/>
            <person name="Young S.K."/>
            <person name="Wortman J."/>
            <person name="Nusbaum C."/>
            <person name="Birren B."/>
        </authorList>
    </citation>
    <scope>NUCLEOTIDE SEQUENCE [LARGE SCALE GENOMIC DNA]</scope>
    <source>
        <strain evidence="2 3">CBS 43764</strain>
    </source>
</reference>
<name>A0A0D1YV56_9PEZI</name>
<proteinExistence type="predicted"/>
<dbReference type="HOGENOM" id="CLU_1972155_0_0_1"/>
<dbReference type="AlphaFoldDB" id="A0A0D1YV56"/>
<dbReference type="VEuPathDB" id="FungiDB:PV09_04263"/>
<feature type="region of interest" description="Disordered" evidence="1">
    <location>
        <begin position="1"/>
        <end position="93"/>
    </location>
</feature>
<evidence type="ECO:0000313" key="3">
    <source>
        <dbReference type="Proteomes" id="UP000053259"/>
    </source>
</evidence>
<feature type="compositionally biased region" description="Basic and acidic residues" evidence="1">
    <location>
        <begin position="40"/>
        <end position="57"/>
    </location>
</feature>
<dbReference type="GeneID" id="27312236"/>
<feature type="compositionally biased region" description="Basic residues" evidence="1">
    <location>
        <begin position="20"/>
        <end position="32"/>
    </location>
</feature>
<dbReference type="Proteomes" id="UP000053259">
    <property type="component" value="Unassembled WGS sequence"/>
</dbReference>
<sequence>MDGTRARSVSQVSVVDRAMKQHRQQIKHRSPTTKRSQQPRLRDHLVGASGKKSDARSSHPRAAAGLGCARSASVSPTVLRGSLTKRNDEQKPHPWLCIGHADKKDPDTQTFCTACTRRTGRPVTSPR</sequence>
<evidence type="ECO:0000313" key="2">
    <source>
        <dbReference type="EMBL" id="KIW04507.1"/>
    </source>
</evidence>